<organism evidence="1 2">
    <name type="scientific">Phocaeicola vulgatus</name>
    <name type="common">Bacteroides vulgatus</name>
    <dbReference type="NCBI Taxonomy" id="821"/>
    <lineage>
        <taxon>Bacteria</taxon>
        <taxon>Pseudomonadati</taxon>
        <taxon>Bacteroidota</taxon>
        <taxon>Bacteroidia</taxon>
        <taxon>Bacteroidales</taxon>
        <taxon>Bacteroidaceae</taxon>
        <taxon>Phocaeicola</taxon>
    </lineage>
</organism>
<evidence type="ECO:0000313" key="1">
    <source>
        <dbReference type="EMBL" id="RGW50636.1"/>
    </source>
</evidence>
<comment type="caution">
    <text evidence="1">The sequence shown here is derived from an EMBL/GenBank/DDBJ whole genome shotgun (WGS) entry which is preliminary data.</text>
</comment>
<name>A0AAE8D9Y0_PHOVU</name>
<evidence type="ECO:0000313" key="2">
    <source>
        <dbReference type="Proteomes" id="UP000285469"/>
    </source>
</evidence>
<dbReference type="AlphaFoldDB" id="A0AAE8D9Y0"/>
<proteinExistence type="predicted"/>
<reference evidence="1 2" key="1">
    <citation type="submission" date="2018-08" db="EMBL/GenBank/DDBJ databases">
        <title>A genome reference for cultivated species of the human gut microbiota.</title>
        <authorList>
            <person name="Zou Y."/>
            <person name="Xue W."/>
            <person name="Luo G."/>
        </authorList>
    </citation>
    <scope>NUCLEOTIDE SEQUENCE [LARGE SCALE GENOMIC DNA]</scope>
    <source>
        <strain evidence="1 2">AF12-25</strain>
    </source>
</reference>
<dbReference type="Proteomes" id="UP000285469">
    <property type="component" value="Unassembled WGS sequence"/>
</dbReference>
<accession>A0AAE8D9Y0</accession>
<gene>
    <name evidence="1" type="ORF">DWV70_00045</name>
</gene>
<sequence>MSKNYFANPKRSNHISNLTLMTAIYQVEYFPWVGFKPPHGNKAILTKDMAYILIRSVSIGERIYIFHNSYILNCYK</sequence>
<protein>
    <submittedName>
        <fullName evidence="1">Uncharacterized protein</fullName>
    </submittedName>
</protein>
<dbReference type="EMBL" id="QSAI01000001">
    <property type="protein sequence ID" value="RGW50636.1"/>
    <property type="molecule type" value="Genomic_DNA"/>
</dbReference>